<dbReference type="InterPro" id="IPR039683">
    <property type="entry name" value="Lsm12-like"/>
</dbReference>
<dbReference type="PANTHER" id="PTHR13542">
    <property type="entry name" value="LSM12 HOMOLOG"/>
    <property type="match status" value="1"/>
</dbReference>
<accession>A0A6U4SH02</accession>
<proteinExistence type="predicted"/>
<dbReference type="AlphaFoldDB" id="A0A6U4SH02"/>
<evidence type="ECO:0000313" key="1">
    <source>
        <dbReference type="EMBL" id="CAD9118108.1"/>
    </source>
</evidence>
<organism evidence="2">
    <name type="scientific">Neobodo designis</name>
    <name type="common">Flagellated protozoan</name>
    <name type="synonym">Bodo designis</name>
    <dbReference type="NCBI Taxonomy" id="312471"/>
    <lineage>
        <taxon>Eukaryota</taxon>
        <taxon>Discoba</taxon>
        <taxon>Euglenozoa</taxon>
        <taxon>Kinetoplastea</taxon>
        <taxon>Metakinetoplastina</taxon>
        <taxon>Neobodonida</taxon>
        <taxon>Neobodo</taxon>
    </lineage>
</organism>
<evidence type="ECO:0000313" key="2">
    <source>
        <dbReference type="EMBL" id="CAD9118112.1"/>
    </source>
</evidence>
<sequence length="221" mass="23270">MPSKPTPESFIGCKIAATLITGQTVTGTVFTYDMENAALVVLEKPGEDRPNVKVLNTCFIKDISVLEKAPADPADKLPRGVIADATLPSLTGANENLQRKLNKALSRAEDRRRYDSAGDAAEFLTIAACQLFDRISILGSTAFSATEEHLQRAKDIAHGEGTPVGEPRVVIILGDVLVTDNGGAGGVSWMSPIVGAAKDGGDAHGNAQRVKQACAAAFKQQ</sequence>
<gene>
    <name evidence="1" type="ORF">NDES1114_LOCUS15847</name>
    <name evidence="2" type="ORF">NDES1114_LOCUS15849</name>
</gene>
<name>A0A6U4SH02_NEODS</name>
<dbReference type="EMBL" id="HBGF01023958">
    <property type="protein sequence ID" value="CAD9118108.1"/>
    <property type="molecule type" value="Transcribed_RNA"/>
</dbReference>
<dbReference type="EMBL" id="HBGF01023960">
    <property type="protein sequence ID" value="CAD9118112.1"/>
    <property type="molecule type" value="Transcribed_RNA"/>
</dbReference>
<reference evidence="2" key="1">
    <citation type="submission" date="2021-01" db="EMBL/GenBank/DDBJ databases">
        <authorList>
            <person name="Corre E."/>
            <person name="Pelletier E."/>
            <person name="Niang G."/>
            <person name="Scheremetjew M."/>
            <person name="Finn R."/>
            <person name="Kale V."/>
            <person name="Holt S."/>
            <person name="Cochrane G."/>
            <person name="Meng A."/>
            <person name="Brown T."/>
            <person name="Cohen L."/>
        </authorList>
    </citation>
    <scope>NUCLEOTIDE SEQUENCE</scope>
    <source>
        <strain evidence="2">CCAP 1951/1</strain>
    </source>
</reference>
<protein>
    <submittedName>
        <fullName evidence="2">Uncharacterized protein</fullName>
    </submittedName>
</protein>